<evidence type="ECO:0000256" key="1">
    <source>
        <dbReference type="ARBA" id="ARBA00004141"/>
    </source>
</evidence>
<feature type="transmembrane region" description="Helical" evidence="7">
    <location>
        <begin position="172"/>
        <end position="196"/>
    </location>
</feature>
<dbReference type="RefSeq" id="XP_067475514.1">
    <property type="nucleotide sequence ID" value="XM_067623132.1"/>
</dbReference>
<evidence type="ECO:0000256" key="2">
    <source>
        <dbReference type="ARBA" id="ARBA00022692"/>
    </source>
</evidence>
<dbReference type="EMBL" id="KV878691">
    <property type="protein sequence ID" value="OJJ68265.1"/>
    <property type="molecule type" value="Genomic_DNA"/>
</dbReference>
<accession>A0A1L9U9A4</accession>
<dbReference type="PANTHER" id="PTHR33048:SF47">
    <property type="entry name" value="INTEGRAL MEMBRANE PROTEIN-RELATED"/>
    <property type="match status" value="1"/>
</dbReference>
<evidence type="ECO:0000259" key="8">
    <source>
        <dbReference type="Pfam" id="PF20684"/>
    </source>
</evidence>
<evidence type="ECO:0000256" key="6">
    <source>
        <dbReference type="SAM" id="MobiDB-lite"/>
    </source>
</evidence>
<keyword evidence="4 7" id="KW-0472">Membrane</keyword>
<name>A0A1L9U9A4_ASPBC</name>
<feature type="region of interest" description="Disordered" evidence="6">
    <location>
        <begin position="329"/>
        <end position="362"/>
    </location>
</feature>
<feature type="compositionally biased region" description="Basic and acidic residues" evidence="6">
    <location>
        <begin position="397"/>
        <end position="406"/>
    </location>
</feature>
<keyword evidence="2 7" id="KW-0812">Transmembrane</keyword>
<comment type="similarity">
    <text evidence="5">Belongs to the SAT4 family.</text>
</comment>
<dbReference type="InterPro" id="IPR052337">
    <property type="entry name" value="SAT4-like"/>
</dbReference>
<dbReference type="AlphaFoldDB" id="A0A1L9U9A4"/>
<reference evidence="10" key="1">
    <citation type="journal article" date="2017" name="Genome Biol.">
        <title>Comparative genomics reveals high biological diversity and specific adaptations in the industrially and medically important fungal genus Aspergillus.</title>
        <authorList>
            <person name="de Vries R.P."/>
            <person name="Riley R."/>
            <person name="Wiebenga A."/>
            <person name="Aguilar-Osorio G."/>
            <person name="Amillis S."/>
            <person name="Uchima C.A."/>
            <person name="Anderluh G."/>
            <person name="Asadollahi M."/>
            <person name="Askin M."/>
            <person name="Barry K."/>
            <person name="Battaglia E."/>
            <person name="Bayram O."/>
            <person name="Benocci T."/>
            <person name="Braus-Stromeyer S.A."/>
            <person name="Caldana C."/>
            <person name="Canovas D."/>
            <person name="Cerqueira G.C."/>
            <person name="Chen F."/>
            <person name="Chen W."/>
            <person name="Choi C."/>
            <person name="Clum A."/>
            <person name="Dos Santos R.A."/>
            <person name="Damasio A.R."/>
            <person name="Diallinas G."/>
            <person name="Emri T."/>
            <person name="Fekete E."/>
            <person name="Flipphi M."/>
            <person name="Freyberg S."/>
            <person name="Gallo A."/>
            <person name="Gournas C."/>
            <person name="Habgood R."/>
            <person name="Hainaut M."/>
            <person name="Harispe M.L."/>
            <person name="Henrissat B."/>
            <person name="Hilden K.S."/>
            <person name="Hope R."/>
            <person name="Hossain A."/>
            <person name="Karabika E."/>
            <person name="Karaffa L."/>
            <person name="Karanyi Z."/>
            <person name="Krasevec N."/>
            <person name="Kuo A."/>
            <person name="Kusch H."/>
            <person name="LaButti K."/>
            <person name="Lagendijk E.L."/>
            <person name="Lapidus A."/>
            <person name="Levasseur A."/>
            <person name="Lindquist E."/>
            <person name="Lipzen A."/>
            <person name="Logrieco A.F."/>
            <person name="MacCabe A."/>
            <person name="Maekelae M.R."/>
            <person name="Malavazi I."/>
            <person name="Melin P."/>
            <person name="Meyer V."/>
            <person name="Mielnichuk N."/>
            <person name="Miskei M."/>
            <person name="Molnar A.P."/>
            <person name="Mule G."/>
            <person name="Ngan C.Y."/>
            <person name="Orejas M."/>
            <person name="Orosz E."/>
            <person name="Ouedraogo J.P."/>
            <person name="Overkamp K.M."/>
            <person name="Park H.-S."/>
            <person name="Perrone G."/>
            <person name="Piumi F."/>
            <person name="Punt P.J."/>
            <person name="Ram A.F."/>
            <person name="Ramon A."/>
            <person name="Rauscher S."/>
            <person name="Record E."/>
            <person name="Riano-Pachon D.M."/>
            <person name="Robert V."/>
            <person name="Roehrig J."/>
            <person name="Ruller R."/>
            <person name="Salamov A."/>
            <person name="Salih N.S."/>
            <person name="Samson R.A."/>
            <person name="Sandor E."/>
            <person name="Sanguinetti M."/>
            <person name="Schuetze T."/>
            <person name="Sepcic K."/>
            <person name="Shelest E."/>
            <person name="Sherlock G."/>
            <person name="Sophianopoulou V."/>
            <person name="Squina F.M."/>
            <person name="Sun H."/>
            <person name="Susca A."/>
            <person name="Todd R.B."/>
            <person name="Tsang A."/>
            <person name="Unkles S.E."/>
            <person name="van de Wiele N."/>
            <person name="van Rossen-Uffink D."/>
            <person name="Oliveira J.V."/>
            <person name="Vesth T.C."/>
            <person name="Visser J."/>
            <person name="Yu J.-H."/>
            <person name="Zhou M."/>
            <person name="Andersen M.R."/>
            <person name="Archer D.B."/>
            <person name="Baker S.E."/>
            <person name="Benoit I."/>
            <person name="Brakhage A.A."/>
            <person name="Braus G.H."/>
            <person name="Fischer R."/>
            <person name="Frisvad J.C."/>
            <person name="Goldman G.H."/>
            <person name="Houbraken J."/>
            <person name="Oakley B."/>
            <person name="Pocsi I."/>
            <person name="Scazzocchio C."/>
            <person name="Seiboth B."/>
            <person name="vanKuyk P.A."/>
            <person name="Wortman J."/>
            <person name="Dyer P.S."/>
            <person name="Grigoriev I.V."/>
        </authorList>
    </citation>
    <scope>NUCLEOTIDE SEQUENCE [LARGE SCALE GENOMIC DNA]</scope>
    <source>
        <strain evidence="10">CBS 101740 / IMI 381727 / IBT 21946</strain>
    </source>
</reference>
<keyword evidence="10" id="KW-1185">Reference proteome</keyword>
<dbReference type="PANTHER" id="PTHR33048">
    <property type="entry name" value="PTH11-LIKE INTEGRAL MEMBRANE PROTEIN (AFU_ORTHOLOGUE AFUA_5G11245)"/>
    <property type="match status" value="1"/>
</dbReference>
<evidence type="ECO:0000256" key="3">
    <source>
        <dbReference type="ARBA" id="ARBA00022989"/>
    </source>
</evidence>
<dbReference type="Pfam" id="PF20684">
    <property type="entry name" value="Fung_rhodopsin"/>
    <property type="match status" value="1"/>
</dbReference>
<keyword evidence="3 7" id="KW-1133">Transmembrane helix</keyword>
<gene>
    <name evidence="9" type="ORF">ASPBRDRAFT_33547</name>
</gene>
<evidence type="ECO:0000256" key="4">
    <source>
        <dbReference type="ARBA" id="ARBA00023136"/>
    </source>
</evidence>
<evidence type="ECO:0000256" key="7">
    <source>
        <dbReference type="SAM" id="Phobius"/>
    </source>
</evidence>
<feature type="compositionally biased region" description="Polar residues" evidence="6">
    <location>
        <begin position="338"/>
        <end position="357"/>
    </location>
</feature>
<sequence length="456" mass="50286">MAVDPAIVAIFGEPPDDINLTDSRIQRDNAVVIFILCLAVISVALRFVARRVLRNSLMADDWVIILALVFICTTSGLSICGKAFVRVIAGFLKLTRSGGFYGVGKHVWAISVTKLMTLFKVSSTMHRAIVRTLTSQILYIYVMVYSAVCAASKVSILFFYRRVFMASHADISLRIGIYLGFFLTLSYPIIICVTMATACKPASYFWNQFGGASGTCIDTDTFFLALGIINMLNDIVVLLIPFPQIAKLQMNRRKKVAISGILAVGSFACIASIVRIYSVDEFTKRTDVTWTLGPVFIWSTIEPGLSIVCACLPHLAPLVRLAHIRLSSSQDSKRSRPTHPSTPWRSRSGNANRNSTPAAGRRVHSVLSTKYTFDGQDDEEIGLTNRVTTSTSLRKPHSMDSVEREGGSTPDQSIMVHSSFVQSVSNQYMFLAFSAANFYVTVSRPMVDSRRAILAI</sequence>
<evidence type="ECO:0000256" key="5">
    <source>
        <dbReference type="ARBA" id="ARBA00038359"/>
    </source>
</evidence>
<comment type="subcellular location">
    <subcellularLocation>
        <location evidence="1">Membrane</location>
        <topology evidence="1">Multi-pass membrane protein</topology>
    </subcellularLocation>
</comment>
<feature type="transmembrane region" description="Helical" evidence="7">
    <location>
        <begin position="256"/>
        <end position="277"/>
    </location>
</feature>
<organism evidence="9 10">
    <name type="scientific">Aspergillus brasiliensis (strain CBS 101740 / IMI 381727 / IBT 21946)</name>
    <dbReference type="NCBI Taxonomy" id="767769"/>
    <lineage>
        <taxon>Eukaryota</taxon>
        <taxon>Fungi</taxon>
        <taxon>Dikarya</taxon>
        <taxon>Ascomycota</taxon>
        <taxon>Pezizomycotina</taxon>
        <taxon>Eurotiomycetes</taxon>
        <taxon>Eurotiomycetidae</taxon>
        <taxon>Eurotiales</taxon>
        <taxon>Aspergillaceae</taxon>
        <taxon>Aspergillus</taxon>
        <taxon>Aspergillus subgen. Circumdati</taxon>
    </lineage>
</organism>
<dbReference type="Proteomes" id="UP000184499">
    <property type="component" value="Unassembled WGS sequence"/>
</dbReference>
<feature type="domain" description="Rhodopsin" evidence="8">
    <location>
        <begin position="45"/>
        <end position="320"/>
    </location>
</feature>
<feature type="transmembrane region" description="Helical" evidence="7">
    <location>
        <begin position="138"/>
        <end position="160"/>
    </location>
</feature>
<dbReference type="OMA" id="YRRVFMA"/>
<dbReference type="GeneID" id="93575620"/>
<evidence type="ECO:0000313" key="10">
    <source>
        <dbReference type="Proteomes" id="UP000184499"/>
    </source>
</evidence>
<dbReference type="InterPro" id="IPR049326">
    <property type="entry name" value="Rhodopsin_dom_fungi"/>
</dbReference>
<dbReference type="VEuPathDB" id="FungiDB:ASPBRDRAFT_33547"/>
<feature type="transmembrane region" description="Helical" evidence="7">
    <location>
        <begin position="222"/>
        <end position="244"/>
    </location>
</feature>
<proteinExistence type="inferred from homology"/>
<protein>
    <recommendedName>
        <fullName evidence="8">Rhodopsin domain-containing protein</fullName>
    </recommendedName>
</protein>
<feature type="region of interest" description="Disordered" evidence="6">
    <location>
        <begin position="389"/>
        <end position="410"/>
    </location>
</feature>
<dbReference type="OrthoDB" id="5329176at2759"/>
<dbReference type="GO" id="GO:0016020">
    <property type="term" value="C:membrane"/>
    <property type="evidence" value="ECO:0007669"/>
    <property type="project" value="UniProtKB-SubCell"/>
</dbReference>
<feature type="transmembrane region" description="Helical" evidence="7">
    <location>
        <begin position="30"/>
        <end position="49"/>
    </location>
</feature>
<evidence type="ECO:0000313" key="9">
    <source>
        <dbReference type="EMBL" id="OJJ68265.1"/>
    </source>
</evidence>
<feature type="transmembrane region" description="Helical" evidence="7">
    <location>
        <begin position="61"/>
        <end position="85"/>
    </location>
</feature>